<dbReference type="CDD" id="cd05403">
    <property type="entry name" value="NT_KNTase_like"/>
    <property type="match status" value="1"/>
</dbReference>
<keyword evidence="3" id="KW-1185">Reference proteome</keyword>
<dbReference type="InterPro" id="IPR043519">
    <property type="entry name" value="NT_sf"/>
</dbReference>
<dbReference type="Proteomes" id="UP000027345">
    <property type="component" value="Unassembled WGS sequence"/>
</dbReference>
<feature type="domain" description="Polymerase nucleotidyl transferase" evidence="1">
    <location>
        <begin position="48"/>
        <end position="77"/>
    </location>
</feature>
<dbReference type="eggNOG" id="COG1669">
    <property type="taxonomic scope" value="Bacteria"/>
</dbReference>
<reference evidence="2 3" key="1">
    <citation type="submission" date="2014-05" db="EMBL/GenBank/DDBJ databases">
        <title>Draft genome sequence of Amycolatopsis rifamycinica DSM 46095.</title>
        <authorList>
            <person name="Lal R."/>
            <person name="Saxena A."/>
            <person name="Kumari R."/>
            <person name="Mukherjee U."/>
            <person name="Singh P."/>
            <person name="Sangwan N."/>
            <person name="Mahato N.K."/>
        </authorList>
    </citation>
    <scope>NUCLEOTIDE SEQUENCE [LARGE SCALE GENOMIC DNA]</scope>
    <source>
        <strain evidence="2 3">DSM 46095</strain>
    </source>
</reference>
<gene>
    <name evidence="2" type="ORF">DV20_41090</name>
</gene>
<organism evidence="2 3">
    <name type="scientific">Amycolatopsis rifamycinica</name>
    <dbReference type="NCBI Taxonomy" id="287986"/>
    <lineage>
        <taxon>Bacteria</taxon>
        <taxon>Bacillati</taxon>
        <taxon>Actinomycetota</taxon>
        <taxon>Actinomycetes</taxon>
        <taxon>Pseudonocardiales</taxon>
        <taxon>Pseudonocardiaceae</taxon>
        <taxon>Amycolatopsis</taxon>
    </lineage>
</organism>
<protein>
    <recommendedName>
        <fullName evidence="1">Polymerase nucleotidyl transferase domain-containing protein</fullName>
    </recommendedName>
</protein>
<dbReference type="RefSeq" id="WP_051736328.1">
    <property type="nucleotide sequence ID" value="NZ_JMQI01000081.1"/>
</dbReference>
<dbReference type="InterPro" id="IPR002934">
    <property type="entry name" value="Polymerase_NTP_transf_dom"/>
</dbReference>
<sequence length="277" mass="30028">MTPAADSSGSIAETAVDQAEFRRRLSDFGVPGSLIDDAWEIVAGPAQGVLLYGSYARREAAAQSDLDILVLSDERTHSAESERVSVALYTSPQLREAHETLYGMHLVRDGVIIHDSAGMLAEILATFSPPDPDQLLERVRQFGVILDVTDSDRSTYLPGLVQVARYLLRTATYALALRDGDPCFSVEELAVRFGQPELTTLLSSHPGVYPEPTPEVLADLTDRLSSAVGSLPQNRHRSLRALIVTTSVSDPDVSHLATFALGNDSTLPYTEIPKVVL</sequence>
<proteinExistence type="predicted"/>
<accession>A0A066TMP9</accession>
<dbReference type="Pfam" id="PF01909">
    <property type="entry name" value="NTP_transf_2"/>
    <property type="match status" value="1"/>
</dbReference>
<name>A0A066TMP9_9PSEU</name>
<dbReference type="EMBL" id="JMQI01000081">
    <property type="protein sequence ID" value="KDN16411.1"/>
    <property type="molecule type" value="Genomic_DNA"/>
</dbReference>
<dbReference type="SUPFAM" id="SSF81301">
    <property type="entry name" value="Nucleotidyltransferase"/>
    <property type="match status" value="1"/>
</dbReference>
<comment type="caution">
    <text evidence="2">The sequence shown here is derived from an EMBL/GenBank/DDBJ whole genome shotgun (WGS) entry which is preliminary data.</text>
</comment>
<dbReference type="GO" id="GO:0016779">
    <property type="term" value="F:nucleotidyltransferase activity"/>
    <property type="evidence" value="ECO:0007669"/>
    <property type="project" value="InterPro"/>
</dbReference>
<dbReference type="OrthoDB" id="4761172at2"/>
<evidence type="ECO:0000313" key="2">
    <source>
        <dbReference type="EMBL" id="KDN16411.1"/>
    </source>
</evidence>
<evidence type="ECO:0000313" key="3">
    <source>
        <dbReference type="Proteomes" id="UP000027345"/>
    </source>
</evidence>
<dbReference type="Gene3D" id="3.30.460.10">
    <property type="entry name" value="Beta Polymerase, domain 2"/>
    <property type="match status" value="1"/>
</dbReference>
<evidence type="ECO:0000259" key="1">
    <source>
        <dbReference type="Pfam" id="PF01909"/>
    </source>
</evidence>
<dbReference type="AlphaFoldDB" id="A0A066TMP9"/>